<name>S5WKH1_9CAUD</name>
<keyword evidence="3" id="KW-1185">Reference proteome</keyword>
<feature type="domain" description="Asparagine synthetase" evidence="1">
    <location>
        <begin position="21"/>
        <end position="174"/>
    </location>
</feature>
<dbReference type="GO" id="GO:0004066">
    <property type="term" value="F:asparagine synthase (glutamine-hydrolyzing) activity"/>
    <property type="evidence" value="ECO:0007669"/>
    <property type="project" value="InterPro"/>
</dbReference>
<proteinExistence type="predicted"/>
<reference evidence="2 3" key="1">
    <citation type="journal article" date="2014" name="Genome Announc.">
        <title>Complete Genome Sequence of the Novel Giant Pseudomonas Phage PaBG.</title>
        <authorList>
            <person name="Sykilinda N.N."/>
            <person name="Bondar A.A."/>
            <person name="Gorshkova A.S."/>
            <person name="Kurochkina L.P."/>
            <person name="Kulikov E.E."/>
            <person name="Shneider M.M."/>
            <person name="Kadykov V.A."/>
            <person name="Solovjeva N.V."/>
            <person name="Kabilov M.R."/>
            <person name="Mesyanzhinov V.V."/>
            <person name="Vlassov V.V."/>
            <person name="Drukker V.V."/>
            <person name="Miroshnikov K.A."/>
        </authorList>
    </citation>
    <scope>NUCLEOTIDE SEQUENCE [LARGE SCALE GENOMIC DNA]</scope>
</reference>
<dbReference type="KEGG" id="vg:16574858"/>
<dbReference type="Pfam" id="PF00733">
    <property type="entry name" value="Asn_synthase"/>
    <property type="match status" value="1"/>
</dbReference>
<evidence type="ECO:0000313" key="2">
    <source>
        <dbReference type="EMBL" id="AGS82056.1"/>
    </source>
</evidence>
<evidence type="ECO:0000313" key="3">
    <source>
        <dbReference type="Proteomes" id="UP000015545"/>
    </source>
</evidence>
<sequence>MDQKTRSKKLRRALVAQAKSVGVKNVAVPMSSGVDSHCALFACLEAGLSPHVYSFHLDGVESRDVRVAEKTAEAFDLPFTKVTLPNGKKQLIKDVIELARFGCRSKTDFECFWPMWHLLPKIKQKAFFTGHGADSLYCLSRKAVQHYAGREDEFRRLAFSSNKAFQKGLIEKWCETKGKGKIYCPIFFNQQTLAIFQGAKPADLNKPIQKAVSRMAFEEYFEHVRVYVHQPFQLGDTGIKIGFEQHLLDSELNTKSYKSVVGIYNELVRNYGKK</sequence>
<dbReference type="RefSeq" id="YP_008433503.1">
    <property type="nucleotide sequence ID" value="NC_022096.1"/>
</dbReference>
<dbReference type="GO" id="GO:0006529">
    <property type="term" value="P:asparagine biosynthetic process"/>
    <property type="evidence" value="ECO:0007669"/>
    <property type="project" value="InterPro"/>
</dbReference>
<dbReference type="SUPFAM" id="SSF52402">
    <property type="entry name" value="Adenine nucleotide alpha hydrolases-like"/>
    <property type="match status" value="1"/>
</dbReference>
<protein>
    <recommendedName>
        <fullName evidence="1">Asparagine synthetase domain-containing protein</fullName>
    </recommendedName>
</protein>
<gene>
    <name evidence="2" type="ORF">PaBG_00172</name>
</gene>
<dbReference type="Proteomes" id="UP000015545">
    <property type="component" value="Segment"/>
</dbReference>
<dbReference type="InterPro" id="IPR001962">
    <property type="entry name" value="Asn_synthase"/>
</dbReference>
<dbReference type="InterPro" id="IPR014729">
    <property type="entry name" value="Rossmann-like_a/b/a_fold"/>
</dbReference>
<evidence type="ECO:0000259" key="1">
    <source>
        <dbReference type="Pfam" id="PF00733"/>
    </source>
</evidence>
<dbReference type="EMBL" id="KF147891">
    <property type="protein sequence ID" value="AGS82056.1"/>
    <property type="molecule type" value="Genomic_DNA"/>
</dbReference>
<dbReference type="Gene3D" id="3.40.50.620">
    <property type="entry name" value="HUPs"/>
    <property type="match status" value="1"/>
</dbReference>
<organism evidence="2 3">
    <name type="scientific">Pseudomonas phage PaBG</name>
    <dbReference type="NCBI Taxonomy" id="1335230"/>
    <lineage>
        <taxon>Viruses</taxon>
        <taxon>Duplodnaviria</taxon>
        <taxon>Heunggongvirae</taxon>
        <taxon>Uroviricota</taxon>
        <taxon>Caudoviricetes</taxon>
        <taxon>Baikalvirus</taxon>
        <taxon>Baikalvirus PaBG</taxon>
    </lineage>
</organism>
<accession>S5WKH1</accession>